<gene>
    <name evidence="3" type="ORF">KC207_03740</name>
</gene>
<keyword evidence="4" id="KW-1185">Reference proteome</keyword>
<reference evidence="3" key="1">
    <citation type="submission" date="2021-04" db="EMBL/GenBank/DDBJ databases">
        <title>Phycicoccus avicenniae sp. nov., a novel endophytic actinomycetes isolated from branch of Avicennia mariana.</title>
        <authorList>
            <person name="Tuo L."/>
        </authorList>
    </citation>
    <scope>NUCLEOTIDE SEQUENCE</scope>
    <source>
        <strain evidence="3">BSK3Z-2</strain>
    </source>
</reference>
<dbReference type="SUPFAM" id="SSF54637">
    <property type="entry name" value="Thioesterase/thiol ester dehydrase-isomerase"/>
    <property type="match status" value="2"/>
</dbReference>
<feature type="domain" description="MaoC-like" evidence="2">
    <location>
        <begin position="186"/>
        <end position="258"/>
    </location>
</feature>
<dbReference type="PANTHER" id="PTHR43841:SF1">
    <property type="entry name" value="3-HYDROXYACYL-THIOESTER DEHYDRATASE X"/>
    <property type="match status" value="1"/>
</dbReference>
<comment type="caution">
    <text evidence="3">The sequence shown here is derived from an EMBL/GenBank/DDBJ whole genome shotgun (WGS) entry which is preliminary data.</text>
</comment>
<evidence type="ECO:0000313" key="4">
    <source>
        <dbReference type="Proteomes" id="UP000677016"/>
    </source>
</evidence>
<dbReference type="Gene3D" id="3.10.129.10">
    <property type="entry name" value="Hotdog Thioesterase"/>
    <property type="match status" value="1"/>
</dbReference>
<dbReference type="InterPro" id="IPR029069">
    <property type="entry name" value="HotDog_dom_sf"/>
</dbReference>
<name>A0A941HY00_9MICO</name>
<accession>A0A941HY00</accession>
<dbReference type="PANTHER" id="PTHR43841">
    <property type="entry name" value="3-HYDROXYACYL-THIOESTER DEHYDRATASE HTDX-RELATED"/>
    <property type="match status" value="1"/>
</dbReference>
<dbReference type="Proteomes" id="UP000677016">
    <property type="component" value="Unassembled WGS sequence"/>
</dbReference>
<dbReference type="InterPro" id="IPR002539">
    <property type="entry name" value="MaoC-like_dom"/>
</dbReference>
<protein>
    <recommendedName>
        <fullName evidence="2">MaoC-like domain-containing protein</fullName>
    </recommendedName>
</protein>
<dbReference type="EMBL" id="JAGSNF010000003">
    <property type="protein sequence ID" value="MBR7742403.1"/>
    <property type="molecule type" value="Genomic_DNA"/>
</dbReference>
<comment type="similarity">
    <text evidence="1">Belongs to the enoyl-CoA hydratase/isomerase family.</text>
</comment>
<sequence>MTMAVETLPEIPAMGPLLVRAAVTARGRHGDDVPERTLRVEDATVDRARLAAYQRITGHDVADTLPQAYPWVLASPLQTALMVRPDFPLALPGLVHLENRVTTHRLLDAADPLTLEASAGPLRAHRRGRTVGVRLTAHVAGDLVWESDSVYLGRGRGDEDTVRTGGPPDAPEGPARAVWRLPENLGRRYAAVSGDVNPIHLHPLTARALGFRRHIAHGMWTYARVLSALGRGSLGPSTSRVWFTRPVELPSTVELVARTGSDGSVAAVRPAGDRSRTSAVVVLEG</sequence>
<evidence type="ECO:0000259" key="2">
    <source>
        <dbReference type="Pfam" id="PF01575"/>
    </source>
</evidence>
<dbReference type="AlphaFoldDB" id="A0A941HY00"/>
<organism evidence="3 4">
    <name type="scientific">Phycicoccus avicenniae</name>
    <dbReference type="NCBI Taxonomy" id="2828860"/>
    <lineage>
        <taxon>Bacteria</taxon>
        <taxon>Bacillati</taxon>
        <taxon>Actinomycetota</taxon>
        <taxon>Actinomycetes</taxon>
        <taxon>Micrococcales</taxon>
        <taxon>Intrasporangiaceae</taxon>
        <taxon>Phycicoccus</taxon>
    </lineage>
</organism>
<evidence type="ECO:0000256" key="1">
    <source>
        <dbReference type="ARBA" id="ARBA00005254"/>
    </source>
</evidence>
<proteinExistence type="inferred from homology"/>
<evidence type="ECO:0000313" key="3">
    <source>
        <dbReference type="EMBL" id="MBR7742403.1"/>
    </source>
</evidence>
<dbReference type="Pfam" id="PF01575">
    <property type="entry name" value="MaoC_dehydratas"/>
    <property type="match status" value="1"/>
</dbReference>